<protein>
    <recommendedName>
        <fullName evidence="4">DUF4175 domain-containing protein</fullName>
    </recommendedName>
</protein>
<dbReference type="Proteomes" id="UP000380867">
    <property type="component" value="Unassembled WGS sequence"/>
</dbReference>
<evidence type="ECO:0008006" key="4">
    <source>
        <dbReference type="Google" id="ProtNLM"/>
    </source>
</evidence>
<keyword evidence="1" id="KW-0812">Transmembrane</keyword>
<sequence>MSRRRLQLDRSGPWIAVVGLFMVLWCSVSTGLFAPWWGVVIAFALLIPQVWLVAKWARTHPRRTIVVPVVGLLLWAGLAWFGAVVWDWSP</sequence>
<feature type="transmembrane region" description="Helical" evidence="1">
    <location>
        <begin position="66"/>
        <end position="86"/>
    </location>
</feature>
<evidence type="ECO:0000313" key="2">
    <source>
        <dbReference type="EMBL" id="KAA1399816.1"/>
    </source>
</evidence>
<dbReference type="RefSeq" id="WP_149687935.1">
    <property type="nucleotide sequence ID" value="NZ_SDPQ02000001.1"/>
</dbReference>
<reference evidence="2" key="1">
    <citation type="submission" date="2019-09" db="EMBL/GenBank/DDBJ databases">
        <authorList>
            <person name="Li J."/>
        </authorList>
    </citation>
    <scope>NUCLEOTIDE SEQUENCE [LARGE SCALE GENOMIC DNA]</scope>
    <source>
        <strain evidence="2">JCM 14732</strain>
    </source>
</reference>
<dbReference type="AlphaFoldDB" id="A0A5M4FI11"/>
<comment type="caution">
    <text evidence="2">The sequence shown here is derived from an EMBL/GenBank/DDBJ whole genome shotgun (WGS) entry which is preliminary data.</text>
</comment>
<evidence type="ECO:0000313" key="3">
    <source>
        <dbReference type="Proteomes" id="UP000380867"/>
    </source>
</evidence>
<keyword evidence="1" id="KW-1133">Transmembrane helix</keyword>
<evidence type="ECO:0000256" key="1">
    <source>
        <dbReference type="SAM" id="Phobius"/>
    </source>
</evidence>
<dbReference type="EMBL" id="SDPQ02000001">
    <property type="protein sequence ID" value="KAA1399816.1"/>
    <property type="molecule type" value="Genomic_DNA"/>
</dbReference>
<name>A0A5M4FI11_9ACTN</name>
<accession>A0A5M4FI11</accession>
<proteinExistence type="predicted"/>
<keyword evidence="1" id="KW-0472">Membrane</keyword>
<feature type="transmembrane region" description="Helical" evidence="1">
    <location>
        <begin position="12"/>
        <end position="30"/>
    </location>
</feature>
<organism evidence="2 3">
    <name type="scientific">Aeromicrobium ginsengisoli</name>
    <dbReference type="NCBI Taxonomy" id="363867"/>
    <lineage>
        <taxon>Bacteria</taxon>
        <taxon>Bacillati</taxon>
        <taxon>Actinomycetota</taxon>
        <taxon>Actinomycetes</taxon>
        <taxon>Propionibacteriales</taxon>
        <taxon>Nocardioidaceae</taxon>
        <taxon>Aeromicrobium</taxon>
    </lineage>
</organism>
<keyword evidence="3" id="KW-1185">Reference proteome</keyword>
<gene>
    <name evidence="2" type="ORF">ESP70_003400</name>
</gene>
<feature type="transmembrane region" description="Helical" evidence="1">
    <location>
        <begin position="36"/>
        <end position="54"/>
    </location>
</feature>
<dbReference type="OrthoDB" id="3748348at2"/>